<dbReference type="PANTHER" id="PTHR22957:SF337">
    <property type="entry name" value="TBC1 DOMAIN FAMILY MEMBER 5"/>
    <property type="match status" value="1"/>
</dbReference>
<dbReference type="FunFam" id="1.10.8.270:FF:000031">
    <property type="entry name" value="TBC1 domain family member 5"/>
    <property type="match status" value="1"/>
</dbReference>
<dbReference type="SUPFAM" id="SSF47923">
    <property type="entry name" value="Ypt/Rab-GAP domain of gyp1p"/>
    <property type="match status" value="2"/>
</dbReference>
<proteinExistence type="predicted"/>
<feature type="region of interest" description="Disordered" evidence="2">
    <location>
        <begin position="466"/>
        <end position="486"/>
    </location>
</feature>
<dbReference type="FunFam" id="1.10.472.80:FF:000038">
    <property type="entry name" value="TBC1 domain family member 5"/>
    <property type="match status" value="1"/>
</dbReference>
<feature type="region of interest" description="Disordered" evidence="2">
    <location>
        <begin position="375"/>
        <end position="403"/>
    </location>
</feature>
<evidence type="ECO:0000256" key="1">
    <source>
        <dbReference type="ARBA" id="ARBA00022468"/>
    </source>
</evidence>
<reference evidence="4" key="2">
    <citation type="submission" date="2023-05" db="EMBL/GenBank/DDBJ databases">
        <authorList>
            <consortium name="Lawrence Berkeley National Laboratory"/>
            <person name="Steindorff A."/>
            <person name="Hensen N."/>
            <person name="Bonometti L."/>
            <person name="Westerberg I."/>
            <person name="Brannstrom I.O."/>
            <person name="Guillou S."/>
            <person name="Cros-Aarteil S."/>
            <person name="Calhoun S."/>
            <person name="Haridas S."/>
            <person name="Kuo A."/>
            <person name="Mondo S."/>
            <person name="Pangilinan J."/>
            <person name="Riley R."/>
            <person name="Labutti K."/>
            <person name="Andreopoulos B."/>
            <person name="Lipzen A."/>
            <person name="Chen C."/>
            <person name="Yanf M."/>
            <person name="Daum C."/>
            <person name="Ng V."/>
            <person name="Clum A."/>
            <person name="Ohm R."/>
            <person name="Martin F."/>
            <person name="Silar P."/>
            <person name="Natvig D."/>
            <person name="Lalanne C."/>
            <person name="Gautier V."/>
            <person name="Ament-Velasquez S.L."/>
            <person name="Kruys A."/>
            <person name="Hutchinson M.I."/>
            <person name="Powell A.J."/>
            <person name="Barry K."/>
            <person name="Miller A.N."/>
            <person name="Grigoriev I.V."/>
            <person name="Debuchy R."/>
            <person name="Gladieux P."/>
            <person name="Thoren M.H."/>
            <person name="Johannesson H."/>
        </authorList>
    </citation>
    <scope>NUCLEOTIDE SEQUENCE</scope>
    <source>
        <strain evidence="4">CBS 123565</strain>
    </source>
</reference>
<sequence>MISLGEAKSRWEETFKHGPNVAHLQQAVKSSGPSSPCTAGLRSICWKAFLLFPTVPAEQWPGRVRELRGTYSALCDQHLRFIRHPEQLAALPIDPLADDADSPWNAVRRDDLVRAEILQDVSRLPDDPFYHEERIQAMILDILFLYCKLNPALGGYRQGMHELLAPIIFVVAHDAVDSAALAADNPDDLVIAEMLDFSSVEHDAFALFSKLMERAAAFYEVDGGAGSEGQQKNAIVERSKYIHEVALMEIDEELAIHLRNIEVLPQIFLIRWIRLLFGREFSFDQLLALWDTMFAQDPNLELIDLICVAMLLRLRWTLLEADYSVALQLMLRYPVPSPPFGPHTFVDDAIYLKHHFDAAGGAALISKYTGKSPANTLAPTPAPPSVSPAPSRSSTPSFQKFSSLRQRTLGARSPLSASARILQQPGGVEALLQGAAKNVLERGERLGINQAVRDAMGEIRRNVQQGLQDAHRPSKGGRVPAADEGQSSLEHAVAVTLMERRDRRLATMLDESVLSLKLLVASGLQGDKTKDLETIEIATAKMQFVKACLQDPSLDLPEEEFPILTTLTISSPADPRSPTVALDTTPVVMTSSAVDETRTALSSPPGNGNALPLPPPKASPQPNHPPTDPNKTDLDTDPRLPTHDNSERDALPPLKSDLLRPSPPQQPPPQPPPNPRAPTTKPSPPIPRTAPAAALPRPNLPIPTRSTLAQSSFSWMLEPDTTLSSSSSSPATAAASTNGNNRPPSAGSGISVPAATAGGGVGGQRKRHGPSRERNAFLFGEAAAVLGPEGPLLLGEERAPGMKADRIFGLEVIRKG</sequence>
<keyword evidence="5" id="KW-1185">Reference proteome</keyword>
<accession>A0AAN6URG9</accession>
<evidence type="ECO:0000259" key="3">
    <source>
        <dbReference type="PROSITE" id="PS50086"/>
    </source>
</evidence>
<feature type="compositionally biased region" description="Low complexity" evidence="2">
    <location>
        <begin position="388"/>
        <end position="397"/>
    </location>
</feature>
<keyword evidence="1" id="KW-0343">GTPase activation</keyword>
<evidence type="ECO:0000313" key="4">
    <source>
        <dbReference type="EMBL" id="KAK4137355.1"/>
    </source>
</evidence>
<dbReference type="PROSITE" id="PS50086">
    <property type="entry name" value="TBC_RABGAP"/>
    <property type="match status" value="1"/>
</dbReference>
<dbReference type="InterPro" id="IPR000195">
    <property type="entry name" value="Rab-GAP-TBC_dom"/>
</dbReference>
<dbReference type="Gene3D" id="1.10.472.80">
    <property type="entry name" value="Ypt/Rab-GAP domain of gyp1p, domain 3"/>
    <property type="match status" value="1"/>
</dbReference>
<evidence type="ECO:0000256" key="2">
    <source>
        <dbReference type="SAM" id="MobiDB-lite"/>
    </source>
</evidence>
<dbReference type="InterPro" id="IPR035969">
    <property type="entry name" value="Rab-GAP_TBC_sf"/>
</dbReference>
<feature type="compositionally biased region" description="Polar residues" evidence="2">
    <location>
        <begin position="593"/>
        <end position="602"/>
    </location>
</feature>
<dbReference type="EMBL" id="MU853402">
    <property type="protein sequence ID" value="KAK4137355.1"/>
    <property type="molecule type" value="Genomic_DNA"/>
</dbReference>
<dbReference type="Pfam" id="PF00566">
    <property type="entry name" value="RabGAP-TBC"/>
    <property type="match status" value="1"/>
</dbReference>
<evidence type="ECO:0000313" key="5">
    <source>
        <dbReference type="Proteomes" id="UP001304895"/>
    </source>
</evidence>
<dbReference type="AlphaFoldDB" id="A0AAN6URG9"/>
<feature type="compositionally biased region" description="Low complexity" evidence="2">
    <location>
        <begin position="721"/>
        <end position="737"/>
    </location>
</feature>
<organism evidence="4 5">
    <name type="scientific">Trichocladium antarcticum</name>
    <dbReference type="NCBI Taxonomy" id="1450529"/>
    <lineage>
        <taxon>Eukaryota</taxon>
        <taxon>Fungi</taxon>
        <taxon>Dikarya</taxon>
        <taxon>Ascomycota</taxon>
        <taxon>Pezizomycotina</taxon>
        <taxon>Sordariomycetes</taxon>
        <taxon>Sordariomycetidae</taxon>
        <taxon>Sordariales</taxon>
        <taxon>Chaetomiaceae</taxon>
        <taxon>Trichocladium</taxon>
    </lineage>
</organism>
<name>A0AAN6URG9_9PEZI</name>
<protein>
    <submittedName>
        <fullName evidence="4">RabGAP/TBC</fullName>
    </submittedName>
</protein>
<feature type="domain" description="Rab-GAP TBC" evidence="3">
    <location>
        <begin position="36"/>
        <end position="297"/>
    </location>
</feature>
<feature type="compositionally biased region" description="Basic and acidic residues" evidence="2">
    <location>
        <begin position="630"/>
        <end position="650"/>
    </location>
</feature>
<dbReference type="GO" id="GO:0005096">
    <property type="term" value="F:GTPase activator activity"/>
    <property type="evidence" value="ECO:0007669"/>
    <property type="project" value="UniProtKB-KW"/>
</dbReference>
<feature type="compositionally biased region" description="Pro residues" evidence="2">
    <location>
        <begin position="612"/>
        <end position="628"/>
    </location>
</feature>
<dbReference type="Gene3D" id="1.10.8.270">
    <property type="entry name" value="putative rabgap domain of human tbc1 domain family member 14 like domains"/>
    <property type="match status" value="1"/>
</dbReference>
<feature type="compositionally biased region" description="Pro residues" evidence="2">
    <location>
        <begin position="661"/>
        <end position="688"/>
    </location>
</feature>
<dbReference type="PANTHER" id="PTHR22957">
    <property type="entry name" value="TBC1 DOMAIN FAMILY MEMBER GTPASE-ACTIVATING PROTEIN"/>
    <property type="match status" value="1"/>
</dbReference>
<feature type="region of interest" description="Disordered" evidence="2">
    <location>
        <begin position="719"/>
        <end position="774"/>
    </location>
</feature>
<comment type="caution">
    <text evidence="4">The sequence shown here is derived from an EMBL/GenBank/DDBJ whole genome shotgun (WGS) entry which is preliminary data.</text>
</comment>
<dbReference type="SMART" id="SM00164">
    <property type="entry name" value="TBC"/>
    <property type="match status" value="1"/>
</dbReference>
<feature type="region of interest" description="Disordered" evidence="2">
    <location>
        <begin position="593"/>
        <end position="705"/>
    </location>
</feature>
<reference evidence="4" key="1">
    <citation type="journal article" date="2023" name="Mol. Phylogenet. Evol.">
        <title>Genome-scale phylogeny and comparative genomics of the fungal order Sordariales.</title>
        <authorList>
            <person name="Hensen N."/>
            <person name="Bonometti L."/>
            <person name="Westerberg I."/>
            <person name="Brannstrom I.O."/>
            <person name="Guillou S."/>
            <person name="Cros-Aarteil S."/>
            <person name="Calhoun S."/>
            <person name="Haridas S."/>
            <person name="Kuo A."/>
            <person name="Mondo S."/>
            <person name="Pangilinan J."/>
            <person name="Riley R."/>
            <person name="LaButti K."/>
            <person name="Andreopoulos B."/>
            <person name="Lipzen A."/>
            <person name="Chen C."/>
            <person name="Yan M."/>
            <person name="Daum C."/>
            <person name="Ng V."/>
            <person name="Clum A."/>
            <person name="Steindorff A."/>
            <person name="Ohm R.A."/>
            <person name="Martin F."/>
            <person name="Silar P."/>
            <person name="Natvig D.O."/>
            <person name="Lalanne C."/>
            <person name="Gautier V."/>
            <person name="Ament-Velasquez S.L."/>
            <person name="Kruys A."/>
            <person name="Hutchinson M.I."/>
            <person name="Powell A.J."/>
            <person name="Barry K."/>
            <person name="Miller A.N."/>
            <person name="Grigoriev I.V."/>
            <person name="Debuchy R."/>
            <person name="Gladieux P."/>
            <person name="Hiltunen Thoren M."/>
            <person name="Johannesson H."/>
        </authorList>
    </citation>
    <scope>NUCLEOTIDE SEQUENCE</scope>
    <source>
        <strain evidence="4">CBS 123565</strain>
    </source>
</reference>
<dbReference type="Proteomes" id="UP001304895">
    <property type="component" value="Unassembled WGS sequence"/>
</dbReference>
<gene>
    <name evidence="4" type="ORF">BT67DRAFT_438627</name>
</gene>